<dbReference type="SMART" id="SM00342">
    <property type="entry name" value="HTH_ARAC"/>
    <property type="match status" value="1"/>
</dbReference>
<keyword evidence="2" id="KW-0804">Transcription</keyword>
<dbReference type="InterPro" id="IPR009057">
    <property type="entry name" value="Homeodomain-like_sf"/>
</dbReference>
<evidence type="ECO:0000256" key="2">
    <source>
        <dbReference type="ARBA" id="ARBA00023163"/>
    </source>
</evidence>
<organism evidence="5 6">
    <name type="scientific">Kordia antarctica</name>
    <dbReference type="NCBI Taxonomy" id="1218801"/>
    <lineage>
        <taxon>Bacteria</taxon>
        <taxon>Pseudomonadati</taxon>
        <taxon>Bacteroidota</taxon>
        <taxon>Flavobacteriia</taxon>
        <taxon>Flavobacteriales</taxon>
        <taxon>Flavobacteriaceae</taxon>
        <taxon>Kordia</taxon>
    </lineage>
</organism>
<evidence type="ECO:0000256" key="1">
    <source>
        <dbReference type="ARBA" id="ARBA00023015"/>
    </source>
</evidence>
<evidence type="ECO:0000259" key="4">
    <source>
        <dbReference type="PROSITE" id="PS01124"/>
    </source>
</evidence>
<dbReference type="Gene3D" id="1.10.10.60">
    <property type="entry name" value="Homeodomain-like"/>
    <property type="match status" value="2"/>
</dbReference>
<gene>
    <name evidence="5" type="ORF">IMCC3317_39180</name>
</gene>
<keyword evidence="3" id="KW-0812">Transmembrane</keyword>
<dbReference type="Proteomes" id="UP000464657">
    <property type="component" value="Chromosome"/>
</dbReference>
<name>A0A7L4ZPH8_9FLAO</name>
<dbReference type="PANTHER" id="PTHR10098">
    <property type="entry name" value="RAPSYN-RELATED"/>
    <property type="match status" value="1"/>
</dbReference>
<evidence type="ECO:0000313" key="6">
    <source>
        <dbReference type="Proteomes" id="UP000464657"/>
    </source>
</evidence>
<keyword evidence="1" id="KW-0805">Transcription regulation</keyword>
<evidence type="ECO:0000256" key="3">
    <source>
        <dbReference type="SAM" id="Phobius"/>
    </source>
</evidence>
<reference evidence="5 6" key="1">
    <citation type="journal article" date="2013" name="Int. J. Syst. Evol. Microbiol.">
        <title>Kordia antarctica sp. nov., isolated from Antarctic seawater.</title>
        <authorList>
            <person name="Baek K."/>
            <person name="Choi A."/>
            <person name="Kang I."/>
            <person name="Lee K."/>
            <person name="Cho J.C."/>
        </authorList>
    </citation>
    <scope>NUCLEOTIDE SEQUENCE [LARGE SCALE GENOMIC DNA]</scope>
    <source>
        <strain evidence="5 6">IMCC3317</strain>
    </source>
</reference>
<dbReference type="SMART" id="SM00028">
    <property type="entry name" value="TPR"/>
    <property type="match status" value="6"/>
</dbReference>
<protein>
    <recommendedName>
        <fullName evidence="4">HTH araC/xylS-type domain-containing protein</fullName>
    </recommendedName>
</protein>
<dbReference type="InterPro" id="IPR011990">
    <property type="entry name" value="TPR-like_helical_dom_sf"/>
</dbReference>
<dbReference type="Pfam" id="PF12833">
    <property type="entry name" value="HTH_18"/>
    <property type="match status" value="1"/>
</dbReference>
<dbReference type="Gene3D" id="1.25.40.10">
    <property type="entry name" value="Tetratricopeptide repeat domain"/>
    <property type="match status" value="2"/>
</dbReference>
<dbReference type="InterPro" id="IPR019734">
    <property type="entry name" value="TPR_rpt"/>
</dbReference>
<dbReference type="SUPFAM" id="SSF48452">
    <property type="entry name" value="TPR-like"/>
    <property type="match status" value="2"/>
</dbReference>
<feature type="domain" description="HTH araC/xylS-type" evidence="4">
    <location>
        <begin position="437"/>
        <end position="541"/>
    </location>
</feature>
<dbReference type="InterPro" id="IPR018060">
    <property type="entry name" value="HTH_AraC"/>
</dbReference>
<proteinExistence type="predicted"/>
<dbReference type="PROSITE" id="PS01124">
    <property type="entry name" value="HTH_ARAC_FAMILY_2"/>
    <property type="match status" value="1"/>
</dbReference>
<dbReference type="GO" id="GO:0003700">
    <property type="term" value="F:DNA-binding transcription factor activity"/>
    <property type="evidence" value="ECO:0007669"/>
    <property type="project" value="InterPro"/>
</dbReference>
<accession>A0A7L4ZPH8</accession>
<keyword evidence="6" id="KW-1185">Reference proteome</keyword>
<dbReference type="GO" id="GO:0043565">
    <property type="term" value="F:sequence-specific DNA binding"/>
    <property type="evidence" value="ECO:0007669"/>
    <property type="project" value="InterPro"/>
</dbReference>
<dbReference type="EMBL" id="CP019288">
    <property type="protein sequence ID" value="QHI38525.1"/>
    <property type="molecule type" value="Genomic_DNA"/>
</dbReference>
<dbReference type="SUPFAM" id="SSF46689">
    <property type="entry name" value="Homeodomain-like"/>
    <property type="match status" value="1"/>
</dbReference>
<evidence type="ECO:0000313" key="5">
    <source>
        <dbReference type="EMBL" id="QHI38525.1"/>
    </source>
</evidence>
<keyword evidence="3" id="KW-1133">Transmembrane helix</keyword>
<sequence length="545" mass="63382">MLYAQSDSLAQKSYEDLDSLYLVYRYNNPKKAKIYADELYVKVQMTKDDRKIGEALFRKAFIAQSLNDNDDAFKHVENSLSIAKKINSDSLILKNIVLKGNIFSLKGDYKNATDQYLSAKDIAKSMGSINAILNINHNIGFLKKQTNDLKEAVQIFTENLELIRQQKSSDLERLEIKSLSFLSDTYLKMQDYKNAELYANEALQKTSFKKFQDLYIYNSVSKFIISFQQKKYKISINHINSLIHGILEFGDRQYLTTSYLYLGKNYLQLQECDSVIKYFEKIKVITAKEDFEFPELKEVHHSLGICYTKIGDKEKSLENQKLAATFDQKYDSINVIVNNELHIKNDIVPLKEKIESLDDYGQQQKSRATLWYSISGVLILSLLLFFFLYRKKQQQAKKRFQELLQTIDALEQSKTESQLVKTTTSVITDESVLEILEGLKTFEEKKYYLRQDCTLGFVAKKLKTNTSYLSNVINTYKEKPFTSYLTELRINAALIRLRNDQKLRAYTIKAIAEEFGFKRQETFSKAFKAQTKMLPSHYIKSINNQ</sequence>
<dbReference type="AlphaFoldDB" id="A0A7L4ZPH8"/>
<feature type="transmembrane region" description="Helical" evidence="3">
    <location>
        <begin position="370"/>
        <end position="389"/>
    </location>
</feature>
<keyword evidence="3" id="KW-0472">Membrane</keyword>
<dbReference type="Pfam" id="PF13181">
    <property type="entry name" value="TPR_8"/>
    <property type="match status" value="1"/>
</dbReference>
<dbReference type="KEGG" id="kan:IMCC3317_39180"/>